<evidence type="ECO:0000256" key="1">
    <source>
        <dbReference type="ARBA" id="ARBA00001936"/>
    </source>
</evidence>
<dbReference type="AlphaFoldDB" id="A0A6B2R1Y4"/>
<keyword evidence="3" id="KW-0479">Metal-binding</keyword>
<dbReference type="CDD" id="cd16278">
    <property type="entry name" value="metallo-hydrolase-like_MBL-fold"/>
    <property type="match status" value="1"/>
</dbReference>
<evidence type="ECO:0000256" key="2">
    <source>
        <dbReference type="ARBA" id="ARBA00001946"/>
    </source>
</evidence>
<dbReference type="InterPro" id="IPR039121">
    <property type="entry name" value="NUDT19"/>
</dbReference>
<dbReference type="RefSeq" id="WP_163656149.1">
    <property type="nucleotide sequence ID" value="NZ_JAAGRN010000011.1"/>
</dbReference>
<dbReference type="SUPFAM" id="SSF55811">
    <property type="entry name" value="Nudix"/>
    <property type="match status" value="1"/>
</dbReference>
<dbReference type="Gene3D" id="1.10.10.10">
    <property type="entry name" value="Winged helix-like DNA-binding domain superfamily/Winged helix DNA-binding domain"/>
    <property type="match status" value="1"/>
</dbReference>
<dbReference type="GO" id="GO:0016818">
    <property type="term" value="F:hydrolase activity, acting on acid anhydrides, in phosphorus-containing anhydrides"/>
    <property type="evidence" value="ECO:0007669"/>
    <property type="project" value="InterPro"/>
</dbReference>
<name>A0A6B2R1Y4_9BURK</name>
<keyword evidence="6" id="KW-0464">Manganese</keyword>
<gene>
    <name evidence="8" type="ORF">G3I67_13945</name>
</gene>
<dbReference type="SUPFAM" id="SSF56281">
    <property type="entry name" value="Metallo-hydrolase/oxidoreductase"/>
    <property type="match status" value="1"/>
</dbReference>
<dbReference type="PANTHER" id="PTHR12318:SF0">
    <property type="entry name" value="ACYL-COENZYME A DIPHOSPHATASE NUDT19"/>
    <property type="match status" value="1"/>
</dbReference>
<keyword evidence="4 8" id="KW-0378">Hydrolase</keyword>
<accession>A0A6B2R1Y4</accession>
<evidence type="ECO:0000256" key="6">
    <source>
        <dbReference type="ARBA" id="ARBA00023211"/>
    </source>
</evidence>
<sequence>MQNSHQTPKPAATVILARDTENGLEVFMMKRTTNVAFAKGMHVFPGGSVDESDHSEEMHALCHGLDDTLASRQLGIEKGGLSYWVAAVRECFEEAGLFLGYASGLHSFEHTESKTDRLAMHRAALAENELSFVQMLQVENLKVAADQLIYYSHWVTQPGRPRRYDTRFFVAQAPSGQIAMHDNSETVAHLWVRPSEALDLHKRGELDLMFPTIKTLESMTHFHRVQDLLAYARSKPQIPLMAPRSSVAKDGSIRLLIPSDYAFAEVAKLDPDDKGTAKSDIEPGHPVKLATDIWRLTAPNPGMMTGPGTNTYLIGNSKSGIAVIDPGPALDEHIEAILQLAEGPIKWILCTHTHRDHSPAAKILKSMTGAQLIGMSAPMHAGQDQEFVPDLTPRHREVLQIAGTHLRAIHTPGHASNHFCYLHEIEKIMFTGDHIMQGSTVVINPPDGDMQVYLESLKMIANESMEYLAPGHGFLIGKPVEAIERLLIHRLDRENKVISALKGSNQPQSIEQLVAMVYQDTPPQRHAMAMRSLLAHLLKLKHEGRTIQNPDGWILTAGN</sequence>
<dbReference type="GO" id="GO:0046872">
    <property type="term" value="F:metal ion binding"/>
    <property type="evidence" value="ECO:0007669"/>
    <property type="project" value="UniProtKB-KW"/>
</dbReference>
<dbReference type="PROSITE" id="PS51462">
    <property type="entry name" value="NUDIX"/>
    <property type="match status" value="1"/>
</dbReference>
<evidence type="ECO:0000256" key="5">
    <source>
        <dbReference type="ARBA" id="ARBA00022842"/>
    </source>
</evidence>
<dbReference type="InterPro" id="IPR015797">
    <property type="entry name" value="NUDIX_hydrolase-like_dom_sf"/>
</dbReference>
<dbReference type="InterPro" id="IPR000086">
    <property type="entry name" value="NUDIX_hydrolase_dom"/>
</dbReference>
<dbReference type="InterPro" id="IPR036388">
    <property type="entry name" value="WH-like_DNA-bd_sf"/>
</dbReference>
<dbReference type="InterPro" id="IPR036866">
    <property type="entry name" value="RibonucZ/Hydroxyglut_hydro"/>
</dbReference>
<evidence type="ECO:0000259" key="7">
    <source>
        <dbReference type="PROSITE" id="PS51462"/>
    </source>
</evidence>
<proteinExistence type="predicted"/>
<dbReference type="PANTHER" id="PTHR12318">
    <property type="entry name" value="TESTOSTERONE-REGULATED PROTEIN RP2"/>
    <property type="match status" value="1"/>
</dbReference>
<dbReference type="SMART" id="SM00849">
    <property type="entry name" value="Lactamase_B"/>
    <property type="match status" value="1"/>
</dbReference>
<evidence type="ECO:0000256" key="4">
    <source>
        <dbReference type="ARBA" id="ARBA00022801"/>
    </source>
</evidence>
<evidence type="ECO:0000256" key="3">
    <source>
        <dbReference type="ARBA" id="ARBA00022723"/>
    </source>
</evidence>
<comment type="cofactor">
    <cofactor evidence="1">
        <name>Mn(2+)</name>
        <dbReference type="ChEBI" id="CHEBI:29035"/>
    </cofactor>
</comment>
<dbReference type="Gene3D" id="3.60.15.10">
    <property type="entry name" value="Ribonuclease Z/Hydroxyacylglutathione hydrolase-like"/>
    <property type="match status" value="1"/>
</dbReference>
<keyword evidence="5" id="KW-0460">Magnesium</keyword>
<organism evidence="8">
    <name type="scientific">Sheuella amnicola</name>
    <dbReference type="NCBI Taxonomy" id="2707330"/>
    <lineage>
        <taxon>Bacteria</taxon>
        <taxon>Pseudomonadati</taxon>
        <taxon>Pseudomonadota</taxon>
        <taxon>Betaproteobacteria</taxon>
        <taxon>Burkholderiales</taxon>
        <taxon>Alcaligenaceae</taxon>
        <taxon>Sheuella</taxon>
    </lineage>
</organism>
<comment type="caution">
    <text evidence="8">The sequence shown here is derived from an EMBL/GenBank/DDBJ whole genome shotgun (WGS) entry which is preliminary data.</text>
</comment>
<dbReference type="InterPro" id="IPR041516">
    <property type="entry name" value="LACTB2_WH"/>
</dbReference>
<protein>
    <submittedName>
        <fullName evidence="8">MBL fold metallo-hydrolase</fullName>
    </submittedName>
</protein>
<dbReference type="EMBL" id="JAAGRN010000011">
    <property type="protein sequence ID" value="NDY84331.1"/>
    <property type="molecule type" value="Genomic_DNA"/>
</dbReference>
<dbReference type="InterPro" id="IPR001279">
    <property type="entry name" value="Metallo-B-lactamas"/>
</dbReference>
<evidence type="ECO:0000313" key="8">
    <source>
        <dbReference type="EMBL" id="NDY84331.1"/>
    </source>
</evidence>
<feature type="domain" description="Nudix hydrolase" evidence="7">
    <location>
        <begin position="8"/>
        <end position="214"/>
    </location>
</feature>
<dbReference type="Pfam" id="PF00753">
    <property type="entry name" value="Lactamase_B"/>
    <property type="match status" value="1"/>
</dbReference>
<dbReference type="Pfam" id="PF17778">
    <property type="entry name" value="WHD_BLACT"/>
    <property type="match status" value="1"/>
</dbReference>
<reference evidence="8" key="1">
    <citation type="submission" date="2020-02" db="EMBL/GenBank/DDBJ databases">
        <authorList>
            <person name="Chen W.-M."/>
        </authorList>
    </citation>
    <scope>NUCLEOTIDE SEQUENCE</scope>
    <source>
        <strain evidence="8">NBD-18</strain>
    </source>
</reference>
<comment type="cofactor">
    <cofactor evidence="2">
        <name>Mg(2+)</name>
        <dbReference type="ChEBI" id="CHEBI:18420"/>
    </cofactor>
</comment>
<dbReference type="CDD" id="cd18870">
    <property type="entry name" value="NUDIX_AcylCoAdiphos_Nudt19"/>
    <property type="match status" value="1"/>
</dbReference>
<dbReference type="Gene3D" id="3.90.79.10">
    <property type="entry name" value="Nucleoside Triphosphate Pyrophosphohydrolase"/>
    <property type="match status" value="1"/>
</dbReference>